<comment type="caution">
    <text evidence="7">The sequence shown here is derived from an EMBL/GenBank/DDBJ whole genome shotgun (WGS) entry which is preliminary data.</text>
</comment>
<dbReference type="PANTHER" id="PTHR10846:SF8">
    <property type="entry name" value="INNER MEMBRANE PROTEIN YRBG"/>
    <property type="match status" value="1"/>
</dbReference>
<keyword evidence="3 5" id="KW-1133">Transmembrane helix</keyword>
<evidence type="ECO:0000313" key="8">
    <source>
        <dbReference type="Proteomes" id="UP000322981"/>
    </source>
</evidence>
<feature type="transmembrane region" description="Helical" evidence="5">
    <location>
        <begin position="208"/>
        <end position="230"/>
    </location>
</feature>
<dbReference type="OrthoDB" id="9794225at2"/>
<dbReference type="Pfam" id="PF01699">
    <property type="entry name" value="Na_Ca_ex"/>
    <property type="match status" value="2"/>
</dbReference>
<dbReference type="PANTHER" id="PTHR10846">
    <property type="entry name" value="SODIUM/POTASSIUM/CALCIUM EXCHANGER"/>
    <property type="match status" value="1"/>
</dbReference>
<keyword evidence="8" id="KW-1185">Reference proteome</keyword>
<dbReference type="GO" id="GO:0005262">
    <property type="term" value="F:calcium channel activity"/>
    <property type="evidence" value="ECO:0007669"/>
    <property type="project" value="TreeGrafter"/>
</dbReference>
<feature type="transmembrane region" description="Helical" evidence="5">
    <location>
        <begin position="78"/>
        <end position="96"/>
    </location>
</feature>
<dbReference type="NCBIfam" id="TIGR00367">
    <property type="entry name" value="calcium/sodium antiporter"/>
    <property type="match status" value="1"/>
</dbReference>
<evidence type="ECO:0000256" key="3">
    <source>
        <dbReference type="ARBA" id="ARBA00022989"/>
    </source>
</evidence>
<dbReference type="InterPro" id="IPR004837">
    <property type="entry name" value="NaCa_Exmemb"/>
</dbReference>
<feature type="transmembrane region" description="Helical" evidence="5">
    <location>
        <begin position="242"/>
        <end position="263"/>
    </location>
</feature>
<dbReference type="EMBL" id="VWXX01000005">
    <property type="protein sequence ID" value="KAA6186297.1"/>
    <property type="molecule type" value="Genomic_DNA"/>
</dbReference>
<feature type="transmembrane region" description="Helical" evidence="5">
    <location>
        <begin position="105"/>
        <end position="123"/>
    </location>
</feature>
<dbReference type="InterPro" id="IPR044880">
    <property type="entry name" value="NCX_ion-bd_dom_sf"/>
</dbReference>
<feature type="domain" description="Sodium/calcium exchanger membrane region" evidence="6">
    <location>
        <begin position="4"/>
        <end position="144"/>
    </location>
</feature>
<dbReference type="GO" id="GO:0008273">
    <property type="term" value="F:calcium, potassium:sodium antiporter activity"/>
    <property type="evidence" value="ECO:0007669"/>
    <property type="project" value="TreeGrafter"/>
</dbReference>
<feature type="transmembrane region" description="Helical" evidence="5">
    <location>
        <begin position="173"/>
        <end position="196"/>
    </location>
</feature>
<keyword evidence="2 5" id="KW-0812">Transmembrane</keyword>
<dbReference type="GO" id="GO:0005886">
    <property type="term" value="C:plasma membrane"/>
    <property type="evidence" value="ECO:0007669"/>
    <property type="project" value="TreeGrafter"/>
</dbReference>
<dbReference type="RefSeq" id="WP_150091310.1">
    <property type="nucleotide sequence ID" value="NZ_JBFUOH010000027.1"/>
</dbReference>
<dbReference type="Gene3D" id="1.20.1420.30">
    <property type="entry name" value="NCX, central ion-binding region"/>
    <property type="match status" value="2"/>
</dbReference>
<evidence type="ECO:0000256" key="1">
    <source>
        <dbReference type="ARBA" id="ARBA00004141"/>
    </source>
</evidence>
<comment type="subcellular location">
    <subcellularLocation>
        <location evidence="1">Membrane</location>
        <topology evidence="1">Multi-pass membrane protein</topology>
    </subcellularLocation>
</comment>
<name>A0A5M8FNC7_9GAMM</name>
<gene>
    <name evidence="7" type="ORF">F2Q65_05725</name>
</gene>
<dbReference type="Proteomes" id="UP000322981">
    <property type="component" value="Unassembled WGS sequence"/>
</dbReference>
<protein>
    <submittedName>
        <fullName evidence="7">Calcium/sodium antiporter</fullName>
    </submittedName>
</protein>
<reference evidence="7 8" key="1">
    <citation type="submission" date="2019-09" db="EMBL/GenBank/DDBJ databases">
        <title>Whole-genome sequence of the purple sulfur bacterium Thiohalocapsa marina DSM 19078.</title>
        <authorList>
            <person name="Kyndt J.A."/>
            <person name="Meyer T.E."/>
        </authorList>
    </citation>
    <scope>NUCLEOTIDE SEQUENCE [LARGE SCALE GENOMIC DNA]</scope>
    <source>
        <strain evidence="7 8">DSM 19078</strain>
    </source>
</reference>
<dbReference type="InterPro" id="IPR004481">
    <property type="entry name" value="K/Na/Ca-exchanger"/>
</dbReference>
<feature type="transmembrane region" description="Helical" evidence="5">
    <location>
        <begin position="129"/>
        <end position="148"/>
    </location>
</feature>
<evidence type="ECO:0000256" key="2">
    <source>
        <dbReference type="ARBA" id="ARBA00022692"/>
    </source>
</evidence>
<evidence type="ECO:0000256" key="5">
    <source>
        <dbReference type="SAM" id="Phobius"/>
    </source>
</evidence>
<dbReference type="AlphaFoldDB" id="A0A5M8FNC7"/>
<proteinExistence type="predicted"/>
<dbReference type="GO" id="GO:0006874">
    <property type="term" value="P:intracellular calcium ion homeostasis"/>
    <property type="evidence" value="ECO:0007669"/>
    <property type="project" value="TreeGrafter"/>
</dbReference>
<keyword evidence="4 5" id="KW-0472">Membrane</keyword>
<evidence type="ECO:0000313" key="7">
    <source>
        <dbReference type="EMBL" id="KAA6186297.1"/>
    </source>
</evidence>
<evidence type="ECO:0000259" key="6">
    <source>
        <dbReference type="Pfam" id="PF01699"/>
    </source>
</evidence>
<organism evidence="7 8">
    <name type="scientific">Thiohalocapsa marina</name>
    <dbReference type="NCBI Taxonomy" id="424902"/>
    <lineage>
        <taxon>Bacteria</taxon>
        <taxon>Pseudomonadati</taxon>
        <taxon>Pseudomonadota</taxon>
        <taxon>Gammaproteobacteria</taxon>
        <taxon>Chromatiales</taxon>
        <taxon>Chromatiaceae</taxon>
        <taxon>Thiohalocapsa</taxon>
    </lineage>
</organism>
<feature type="domain" description="Sodium/calcium exchanger membrane region" evidence="6">
    <location>
        <begin position="173"/>
        <end position="317"/>
    </location>
</feature>
<evidence type="ECO:0000256" key="4">
    <source>
        <dbReference type="ARBA" id="ARBA00023136"/>
    </source>
</evidence>
<feature type="transmembrane region" description="Helical" evidence="5">
    <location>
        <begin position="275"/>
        <end position="292"/>
    </location>
</feature>
<feature type="transmembrane region" description="Helical" evidence="5">
    <location>
        <begin position="304"/>
        <end position="333"/>
    </location>
</feature>
<accession>A0A5M8FNC7</accession>
<sequence>MILAVIAILGGFALLIWSADRFVDGAAATARHAGMPSLLIGMIVVGFGTSAPEMVVSAMAALGGNPELALGNALGSNIVNTGLVLGVTAVIAPIAVQSRIVRKELPLLLFLSLLLGALLWGNSLTRVEAGLLLAGFFALIGWSIFAALRNRTDELGSEIDQELQVHPMTLGRAIFWLVAGLLLLVVSSRVLVWGAVSVAQTMGVSDLIIGLTIVALGTSLPELAASVIATRKGEHDIAIGNVVGSNMFNLLAVVGIAGVIAPVPDLSPEILYRDWPVMLAMTLALFVMAYGFRGEGRINRIEGGILLTAFVAYNTYLVLQVTGALAGGLAVAAPGALP</sequence>